<evidence type="ECO:0000313" key="2">
    <source>
        <dbReference type="Proteomes" id="UP000198656"/>
    </source>
</evidence>
<accession>A0A1G8IFV1</accession>
<dbReference type="OrthoDB" id="1799373at2"/>
<gene>
    <name evidence="1" type="ORF">SAMN05443529_12866</name>
</gene>
<dbReference type="EMBL" id="FNCP01000028">
    <property type="protein sequence ID" value="SDI17732.1"/>
    <property type="molecule type" value="Genomic_DNA"/>
</dbReference>
<keyword evidence="2" id="KW-1185">Reference proteome</keyword>
<protein>
    <submittedName>
        <fullName evidence="1">Uncharacterized protein</fullName>
    </submittedName>
</protein>
<dbReference type="Proteomes" id="UP000198656">
    <property type="component" value="Unassembled WGS sequence"/>
</dbReference>
<dbReference type="RefSeq" id="WP_092335263.1">
    <property type="nucleotide sequence ID" value="NZ_FNCP01000028.1"/>
</dbReference>
<sequence length="71" mass="8292">MSEQDQMLTQRETIELHELLSIEVMAKKKLKTTKMTIQDYSELSSYVDDVINAKEQNVEELKQFISSNVLQ</sequence>
<proteinExistence type="predicted"/>
<name>A0A1G8IFV1_9FIRM</name>
<dbReference type="STRING" id="1121419.SAMN05443529_12866"/>
<reference evidence="2" key="1">
    <citation type="submission" date="2016-10" db="EMBL/GenBank/DDBJ databases">
        <authorList>
            <person name="Varghese N."/>
            <person name="Submissions S."/>
        </authorList>
    </citation>
    <scope>NUCLEOTIDE SEQUENCE [LARGE SCALE GENOMIC DNA]</scope>
    <source>
        <strain evidence="2">DSM 8344</strain>
    </source>
</reference>
<organism evidence="1 2">
    <name type="scientific">Desulfosporosinus hippei DSM 8344</name>
    <dbReference type="NCBI Taxonomy" id="1121419"/>
    <lineage>
        <taxon>Bacteria</taxon>
        <taxon>Bacillati</taxon>
        <taxon>Bacillota</taxon>
        <taxon>Clostridia</taxon>
        <taxon>Eubacteriales</taxon>
        <taxon>Desulfitobacteriaceae</taxon>
        <taxon>Desulfosporosinus</taxon>
    </lineage>
</organism>
<evidence type="ECO:0000313" key="1">
    <source>
        <dbReference type="EMBL" id="SDI17732.1"/>
    </source>
</evidence>
<dbReference type="AlphaFoldDB" id="A0A1G8IFV1"/>